<evidence type="ECO:0000313" key="2">
    <source>
        <dbReference type="Proteomes" id="UP000076661"/>
    </source>
</evidence>
<comment type="caution">
    <text evidence="1">The sequence shown here is derived from an EMBL/GenBank/DDBJ whole genome shotgun (WGS) entry which is preliminary data.</text>
</comment>
<dbReference type="PATRIC" id="fig|1365257.3.peg.659"/>
<dbReference type="Proteomes" id="UP000076661">
    <property type="component" value="Unassembled WGS sequence"/>
</dbReference>
<organism evidence="1 2">
    <name type="scientific">Pseudoalteromonas luteoviolacea S4060-1</name>
    <dbReference type="NCBI Taxonomy" id="1365257"/>
    <lineage>
        <taxon>Bacteria</taxon>
        <taxon>Pseudomonadati</taxon>
        <taxon>Pseudomonadota</taxon>
        <taxon>Gammaproteobacteria</taxon>
        <taxon>Alteromonadales</taxon>
        <taxon>Pseudoalteromonadaceae</taxon>
        <taxon>Pseudoalteromonas</taxon>
    </lineage>
</organism>
<accession>A0A162CK11</accession>
<reference evidence="1 2" key="1">
    <citation type="submission" date="2013-07" db="EMBL/GenBank/DDBJ databases">
        <title>Comparative Genomic and Metabolomic Analysis of Twelve Strains of Pseudoalteromonas luteoviolacea.</title>
        <authorList>
            <person name="Vynne N.G."/>
            <person name="Mansson M."/>
            <person name="Gram L."/>
        </authorList>
    </citation>
    <scope>NUCLEOTIDE SEQUENCE [LARGE SCALE GENOMIC DNA]</scope>
    <source>
        <strain evidence="1 2">S4060-1</strain>
    </source>
</reference>
<dbReference type="AlphaFoldDB" id="A0A162CK11"/>
<dbReference type="EMBL" id="AUXX01000005">
    <property type="protein sequence ID" value="KZN69214.1"/>
    <property type="molecule type" value="Genomic_DNA"/>
</dbReference>
<evidence type="ECO:0000313" key="1">
    <source>
        <dbReference type="EMBL" id="KZN69214.1"/>
    </source>
</evidence>
<proteinExistence type="predicted"/>
<protein>
    <submittedName>
        <fullName evidence="1">Uncharacterized protein</fullName>
    </submittedName>
</protein>
<name>A0A162CK11_9GAMM</name>
<gene>
    <name evidence="1" type="ORF">N478_11315</name>
</gene>
<sequence>MQRLDVIGFSPRCLNEGLVEYFEFLDVSMQVGKAGHLCTFLCLLIKVN</sequence>